<evidence type="ECO:0000256" key="6">
    <source>
        <dbReference type="ARBA" id="ARBA00023310"/>
    </source>
</evidence>
<organism evidence="9">
    <name type="scientific">Chrysochromulina tobinii</name>
    <dbReference type="NCBI Taxonomy" id="1460289"/>
    <lineage>
        <taxon>Eukaryota</taxon>
        <taxon>Haptista</taxon>
        <taxon>Haptophyta</taxon>
        <taxon>Prymnesiophyceae</taxon>
        <taxon>Prymnesiales</taxon>
        <taxon>Chrysochromulinaceae</taxon>
        <taxon>Chrysochromulina</taxon>
    </lineage>
</organism>
<evidence type="ECO:0000256" key="1">
    <source>
        <dbReference type="ARBA" id="ARBA00004325"/>
    </source>
</evidence>
<keyword evidence="3 7" id="KW-1133">Transmembrane helix</keyword>
<keyword evidence="5 7" id="KW-0472">Membrane</keyword>
<dbReference type="EMBL" id="KJ201908">
    <property type="protein sequence ID" value="AHY04428.1"/>
    <property type="molecule type" value="Genomic_DNA"/>
</dbReference>
<keyword evidence="6" id="KW-0066">ATP synthesis</keyword>
<feature type="domain" description="ATP synthase YMF19-like N-terminal" evidence="8">
    <location>
        <begin position="3"/>
        <end position="75"/>
    </location>
</feature>
<evidence type="ECO:0000313" key="9">
    <source>
        <dbReference type="EMBL" id="AHY04428.1"/>
    </source>
</evidence>
<proteinExistence type="predicted"/>
<reference evidence="9" key="1">
    <citation type="journal article" date="2014" name="BMC Genomics">
        <title>The mitochondrial and chloroplast genomes of the haptophyte Chrysochromulina tobin contain unique repeat structures and gene profiles.</title>
        <authorList>
            <person name="Hovde B.T."/>
            <person name="Starkenburg S.R."/>
            <person name="Hunsperger H.M."/>
            <person name="Mercer L.D."/>
            <person name="Deodato C.R."/>
            <person name="Jha R.K."/>
            <person name="Chertkov O."/>
            <person name="Monnat R.J.Jr."/>
            <person name="Cattolico R.A."/>
        </authorList>
    </citation>
    <scope>NUCLEOTIDE SEQUENCE</scope>
    <source>
        <strain evidence="9">CCMP291</strain>
    </source>
</reference>
<keyword evidence="4 9" id="KW-0496">Mitochondrion</keyword>
<dbReference type="Pfam" id="PF02326">
    <property type="entry name" value="YMF19"/>
    <property type="match status" value="1"/>
</dbReference>
<dbReference type="InterPro" id="IPR003319">
    <property type="entry name" value="YMF19-like_N"/>
</dbReference>
<accession>A0A075DVX4</accession>
<geneLocation type="mitochondrion" evidence="9"/>
<name>A0A075DVX4_9EUKA</name>
<evidence type="ECO:0000256" key="4">
    <source>
        <dbReference type="ARBA" id="ARBA00023128"/>
    </source>
</evidence>
<evidence type="ECO:0000259" key="8">
    <source>
        <dbReference type="Pfam" id="PF02326"/>
    </source>
</evidence>
<sequence length="130" mass="14428">MMPQFDTFSFFSQLFWVFAGFLSLYLAICFYLLPALGSILKVRKRKLAQVTTSSESVALVCNSSLLELTKQTFNSYSTKFSNLASSSSDSSSVTTSLTKNLGSITVKFAASRELNMTIFSQAHRTALLYK</sequence>
<evidence type="ECO:0000256" key="3">
    <source>
        <dbReference type="ARBA" id="ARBA00022989"/>
    </source>
</evidence>
<dbReference type="GO" id="GO:0006754">
    <property type="term" value="P:ATP biosynthetic process"/>
    <property type="evidence" value="ECO:0007669"/>
    <property type="project" value="UniProtKB-KW"/>
</dbReference>
<gene>
    <name evidence="9" type="primary">atp8</name>
    <name evidence="9" type="ORF">Tobin-Mito_00088</name>
</gene>
<evidence type="ECO:0000256" key="7">
    <source>
        <dbReference type="SAM" id="Phobius"/>
    </source>
</evidence>
<comment type="subcellular location">
    <subcellularLocation>
        <location evidence="1">Mitochondrion membrane</location>
    </subcellularLocation>
</comment>
<dbReference type="AlphaFoldDB" id="A0A075DVX4"/>
<dbReference type="GO" id="GO:0031966">
    <property type="term" value="C:mitochondrial membrane"/>
    <property type="evidence" value="ECO:0007669"/>
    <property type="project" value="UniProtKB-SubCell"/>
</dbReference>
<feature type="transmembrane region" description="Helical" evidence="7">
    <location>
        <begin position="15"/>
        <end position="36"/>
    </location>
</feature>
<evidence type="ECO:0000256" key="5">
    <source>
        <dbReference type="ARBA" id="ARBA00023136"/>
    </source>
</evidence>
<protein>
    <submittedName>
        <fullName evidence="9">ATP synthase F0 subunit 8</fullName>
    </submittedName>
</protein>
<keyword evidence="2 7" id="KW-0812">Transmembrane</keyword>
<evidence type="ECO:0000256" key="2">
    <source>
        <dbReference type="ARBA" id="ARBA00022692"/>
    </source>
</evidence>